<evidence type="ECO:0000256" key="2">
    <source>
        <dbReference type="ARBA" id="ARBA00007171"/>
    </source>
</evidence>
<dbReference type="InterPro" id="IPR005311">
    <property type="entry name" value="PBP_dimer"/>
</dbReference>
<organism evidence="6 7">
    <name type="scientific">Acetobacterium fimetarium</name>
    <dbReference type="NCBI Taxonomy" id="52691"/>
    <lineage>
        <taxon>Bacteria</taxon>
        <taxon>Bacillati</taxon>
        <taxon>Bacillota</taxon>
        <taxon>Clostridia</taxon>
        <taxon>Eubacteriales</taxon>
        <taxon>Eubacteriaceae</taxon>
        <taxon>Acetobacterium</taxon>
    </lineage>
</organism>
<evidence type="ECO:0000256" key="4">
    <source>
        <dbReference type="SAM" id="Phobius"/>
    </source>
</evidence>
<dbReference type="InterPro" id="IPR036138">
    <property type="entry name" value="PBP_dimer_sf"/>
</dbReference>
<dbReference type="PANTHER" id="PTHR30627:SF1">
    <property type="entry name" value="PEPTIDOGLYCAN D,D-TRANSPEPTIDASE FTSI"/>
    <property type="match status" value="1"/>
</dbReference>
<dbReference type="PROSITE" id="PS51178">
    <property type="entry name" value="PASTA"/>
    <property type="match status" value="2"/>
</dbReference>
<evidence type="ECO:0000313" key="7">
    <source>
        <dbReference type="Proteomes" id="UP000603234"/>
    </source>
</evidence>
<feature type="domain" description="PASTA" evidence="5">
    <location>
        <begin position="744"/>
        <end position="803"/>
    </location>
</feature>
<protein>
    <submittedName>
        <fullName evidence="6">PASTA domain-containing protein</fullName>
    </submittedName>
</protein>
<reference evidence="6 7" key="1">
    <citation type="journal article" date="2020" name="mSystems">
        <title>Defining Genomic and Predicted Metabolic Features of the Acetobacterium Genus.</title>
        <authorList>
            <person name="Ross D.E."/>
            <person name="Marshall C.W."/>
            <person name="Gulliver D."/>
            <person name="May H.D."/>
            <person name="Norman R.S."/>
        </authorList>
    </citation>
    <scope>NUCLEOTIDE SEQUENCE [LARGE SCALE GENOMIC DNA]</scope>
    <source>
        <strain evidence="6 7">DSM 8238</strain>
    </source>
</reference>
<dbReference type="Pfam" id="PF03793">
    <property type="entry name" value="PASTA"/>
    <property type="match status" value="2"/>
</dbReference>
<dbReference type="SUPFAM" id="SSF56519">
    <property type="entry name" value="Penicillin binding protein dimerisation domain"/>
    <property type="match status" value="2"/>
</dbReference>
<proteinExistence type="inferred from homology"/>
<dbReference type="Gene3D" id="3.30.10.20">
    <property type="match status" value="2"/>
</dbReference>
<dbReference type="EMBL" id="WJBC01000003">
    <property type="protein sequence ID" value="MBC3803528.1"/>
    <property type="molecule type" value="Genomic_DNA"/>
</dbReference>
<dbReference type="Pfam" id="PF00905">
    <property type="entry name" value="Transpeptidase"/>
    <property type="match status" value="1"/>
</dbReference>
<sequence>MNRKKKAQREIGPVSKQNKILLAMVILSLCLIIVIIRLFSLQIINSQGKYERQVDQLVEEVPITASRGDIYDRNGNVLAKDSSASAVNVIPFQVEQPERLAKTLSSKLGLKVEDVMAKISVLENDIVEVKTGISQSTAVTALSHNFPGVTVEDNVLYFEPIKITDPDAVAKSLASDLDMEYDEIHDLATRKENTAVLIKGKVDNALALELKNSEAIKNDAGEIESYNGVELLNDYRRYYTNGNFASYILGFTGADYNGLYGVEATYNDILSGENGVVYYQKDADGNQIASQTKILKEPVQGQDITLTIDSNVQLMAEKAVAEAAATWQTKSVTAIVMDTKTGEIVAMASNPDYNLNDSDTLDATFTATHSEDIKGMTDSEKLLEMYQNPAVSFIYEPGSTFKALTGAATLEEGVVTPDTTVYCAGSIQVGDAVINCSTGPHGTETVSDAIATSCNPGLVQMIEKLDPDVFFQYVYNFGLGQKTGIELDGEESGIINRLSTANGGINQVDYATFSFGQGLAVTPIQMISALNSVVNNGYYQKPTIISSKTKGTETEESPKQIISTETSSAMREIMRKVVQYDSSMTALSEGYSIGGKTGTAEKFIDGAYSTTKYVTSFYCFAPVEDPKYSVYVVLDEPKAGAYGSTSAAPTAISLMEQTLNYNSADTNLSNVSAEAVQKGSIVVPDLVGQTKAFAASILDEKGIKYSFDPATAGSLVISQSIPTNTVYDASTEIVLGLGDSTSNTSGTVVVPDVKGLSIQSANEILSGLGLNLKITGNGFASSQTPAATTVVEKGSDVSVTFTP</sequence>
<evidence type="ECO:0000256" key="3">
    <source>
        <dbReference type="ARBA" id="ARBA00023136"/>
    </source>
</evidence>
<keyword evidence="7" id="KW-1185">Reference proteome</keyword>
<comment type="subcellular location">
    <subcellularLocation>
        <location evidence="1">Membrane</location>
    </subcellularLocation>
</comment>
<evidence type="ECO:0000259" key="5">
    <source>
        <dbReference type="PROSITE" id="PS51178"/>
    </source>
</evidence>
<name>A0ABR6WSM8_9FIRM</name>
<dbReference type="Pfam" id="PF03717">
    <property type="entry name" value="PBP_dimer"/>
    <property type="match status" value="1"/>
</dbReference>
<dbReference type="Proteomes" id="UP000603234">
    <property type="component" value="Unassembled WGS sequence"/>
</dbReference>
<feature type="transmembrane region" description="Helical" evidence="4">
    <location>
        <begin position="20"/>
        <end position="39"/>
    </location>
</feature>
<keyword evidence="4" id="KW-1133">Transmembrane helix</keyword>
<dbReference type="RefSeq" id="WP_186841436.1">
    <property type="nucleotide sequence ID" value="NZ_WJBC01000003.1"/>
</dbReference>
<dbReference type="InterPro" id="IPR012338">
    <property type="entry name" value="Beta-lactam/transpept-like"/>
</dbReference>
<evidence type="ECO:0000313" key="6">
    <source>
        <dbReference type="EMBL" id="MBC3803528.1"/>
    </source>
</evidence>
<dbReference type="PANTHER" id="PTHR30627">
    <property type="entry name" value="PEPTIDOGLYCAN D,D-TRANSPEPTIDASE"/>
    <property type="match status" value="1"/>
</dbReference>
<dbReference type="Gene3D" id="3.40.710.10">
    <property type="entry name" value="DD-peptidase/beta-lactamase superfamily"/>
    <property type="match status" value="1"/>
</dbReference>
<comment type="caution">
    <text evidence="6">The sequence shown here is derived from an EMBL/GenBank/DDBJ whole genome shotgun (WGS) entry which is preliminary data.</text>
</comment>
<dbReference type="SUPFAM" id="SSF56601">
    <property type="entry name" value="beta-lactamase/transpeptidase-like"/>
    <property type="match status" value="1"/>
</dbReference>
<feature type="domain" description="PASTA" evidence="5">
    <location>
        <begin position="677"/>
        <end position="739"/>
    </location>
</feature>
<evidence type="ECO:0000256" key="1">
    <source>
        <dbReference type="ARBA" id="ARBA00004370"/>
    </source>
</evidence>
<dbReference type="CDD" id="cd06575">
    <property type="entry name" value="PASTA_Pbp2x-like_2"/>
    <property type="match status" value="1"/>
</dbReference>
<dbReference type="InterPro" id="IPR050515">
    <property type="entry name" value="Beta-lactam/transpept"/>
</dbReference>
<keyword evidence="3 4" id="KW-0472">Membrane</keyword>
<dbReference type="Gene3D" id="3.90.1310.10">
    <property type="entry name" value="Penicillin-binding protein 2a (Domain 2)"/>
    <property type="match status" value="2"/>
</dbReference>
<gene>
    <name evidence="6" type="ORF">GH808_03640</name>
</gene>
<comment type="similarity">
    <text evidence="2">Belongs to the transpeptidase family.</text>
</comment>
<dbReference type="InterPro" id="IPR001460">
    <property type="entry name" value="PCN-bd_Tpept"/>
</dbReference>
<keyword evidence="4" id="KW-0812">Transmembrane</keyword>
<dbReference type="SMART" id="SM00740">
    <property type="entry name" value="PASTA"/>
    <property type="match status" value="2"/>
</dbReference>
<dbReference type="SUPFAM" id="SSF54184">
    <property type="entry name" value="Penicillin-binding protein 2x (pbp-2x), c-terminal domain"/>
    <property type="match status" value="2"/>
</dbReference>
<accession>A0ABR6WSM8</accession>
<dbReference type="InterPro" id="IPR005543">
    <property type="entry name" value="PASTA_dom"/>
</dbReference>
<dbReference type="Gene3D" id="3.30.450.330">
    <property type="match status" value="1"/>
</dbReference>